<evidence type="ECO:0000313" key="2">
    <source>
        <dbReference type="EMBL" id="AQS83981.1"/>
    </source>
</evidence>
<dbReference type="KEGG" id="aace:A0U92_03475"/>
<dbReference type="Proteomes" id="UP000188937">
    <property type="component" value="Chromosome"/>
</dbReference>
<reference evidence="2 3" key="1">
    <citation type="submission" date="2016-03" db="EMBL/GenBank/DDBJ databases">
        <title>Acetic acid bacteria sequencing.</title>
        <authorList>
            <person name="Brandt J."/>
            <person name="Jakob F."/>
            <person name="Vogel R.F."/>
        </authorList>
    </citation>
    <scope>NUCLEOTIDE SEQUENCE [LARGE SCALE GENOMIC DNA]</scope>
    <source>
        <strain evidence="2 3">TMW2.1153</strain>
    </source>
</reference>
<proteinExistence type="predicted"/>
<sequence length="95" mass="10265">MRIASDMPGTLPLPNTSGWPHAPQTNQTLSALQRVSASMKRLDALDDLMAVVQSTLREGRFDDETSSRILIAAGAAVNAMRAEREAISQTQKPTT</sequence>
<dbReference type="RefSeq" id="WP_077812017.1">
    <property type="nucleotide sequence ID" value="NZ_CP014692.1"/>
</dbReference>
<organism evidence="2 3">
    <name type="scientific">Acetobacter aceti</name>
    <dbReference type="NCBI Taxonomy" id="435"/>
    <lineage>
        <taxon>Bacteria</taxon>
        <taxon>Pseudomonadati</taxon>
        <taxon>Pseudomonadota</taxon>
        <taxon>Alphaproteobacteria</taxon>
        <taxon>Acetobacterales</taxon>
        <taxon>Acetobacteraceae</taxon>
        <taxon>Acetobacter</taxon>
        <taxon>Acetobacter subgen. Acetobacter</taxon>
    </lineage>
</organism>
<feature type="compositionally biased region" description="Polar residues" evidence="1">
    <location>
        <begin position="13"/>
        <end position="26"/>
    </location>
</feature>
<name>A0A1U9KDU6_ACEAC</name>
<gene>
    <name evidence="2" type="ORF">A0U92_03475</name>
</gene>
<keyword evidence="3" id="KW-1185">Reference proteome</keyword>
<evidence type="ECO:0000256" key="1">
    <source>
        <dbReference type="SAM" id="MobiDB-lite"/>
    </source>
</evidence>
<feature type="region of interest" description="Disordered" evidence="1">
    <location>
        <begin position="1"/>
        <end position="26"/>
    </location>
</feature>
<dbReference type="EMBL" id="CP014692">
    <property type="protein sequence ID" value="AQS83981.1"/>
    <property type="molecule type" value="Genomic_DNA"/>
</dbReference>
<dbReference type="STRING" id="435.A0U92_03475"/>
<accession>A0A1U9KDU6</accession>
<evidence type="ECO:0000313" key="3">
    <source>
        <dbReference type="Proteomes" id="UP000188937"/>
    </source>
</evidence>
<dbReference type="AlphaFoldDB" id="A0A1U9KDU6"/>
<protein>
    <submittedName>
        <fullName evidence="2">Uncharacterized protein</fullName>
    </submittedName>
</protein>